<reference evidence="1 2" key="1">
    <citation type="journal article" date="2013" name="Genome Announc.">
        <title>Draft Genome Sequence of Psychrobacter aquaticus Strain CMS 56T, Isolated from a Cyanobacterial Mat Sample Collected from Water Bodies in the McMurdo Dry Valley Region of Antarctica.</title>
        <authorList>
            <person name="Reddy G.S."/>
            <person name="Ara S."/>
            <person name="Singh A."/>
            <person name="Kumar Pinnaka A."/>
            <person name="Shivaji S."/>
        </authorList>
    </citation>
    <scope>NUCLEOTIDE SEQUENCE [LARGE SCALE GENOMIC DNA]</scope>
    <source>
        <strain evidence="1 2">CMS 56</strain>
    </source>
</reference>
<dbReference type="PATRIC" id="fig|1354303.4.peg.2754"/>
<accession>U4T850</accession>
<gene>
    <name evidence="1" type="ORF">M917_2796</name>
</gene>
<dbReference type="PIRSF" id="PIRSF032285">
    <property type="entry name" value="UCP032285"/>
    <property type="match status" value="1"/>
</dbReference>
<dbReference type="OrthoDB" id="4954833at2"/>
<evidence type="ECO:0008006" key="3">
    <source>
        <dbReference type="Google" id="ProtNLM"/>
    </source>
</evidence>
<dbReference type="eggNOG" id="COG4815">
    <property type="taxonomic scope" value="Bacteria"/>
</dbReference>
<dbReference type="InterPro" id="IPR038231">
    <property type="entry name" value="MepB-like_sf"/>
</dbReference>
<dbReference type="AlphaFoldDB" id="U4T850"/>
<dbReference type="STRING" id="1354303.M917_2796"/>
<proteinExistence type="predicted"/>
<dbReference type="EMBL" id="AUSW01000035">
    <property type="protein sequence ID" value="ERL54648.1"/>
    <property type="molecule type" value="Genomic_DNA"/>
</dbReference>
<organism evidence="1 2">
    <name type="scientific">Psychrobacter aquaticus CMS 56</name>
    <dbReference type="NCBI Taxonomy" id="1354303"/>
    <lineage>
        <taxon>Bacteria</taxon>
        <taxon>Pseudomonadati</taxon>
        <taxon>Pseudomonadota</taxon>
        <taxon>Gammaproteobacteria</taxon>
        <taxon>Moraxellales</taxon>
        <taxon>Moraxellaceae</taxon>
        <taxon>Psychrobacter</taxon>
    </lineage>
</organism>
<name>U4T850_9GAMM</name>
<protein>
    <recommendedName>
        <fullName evidence="3">MepB family protein</fullName>
    </recommendedName>
</protein>
<dbReference type="Proteomes" id="UP000016761">
    <property type="component" value="Unassembled WGS sequence"/>
</dbReference>
<keyword evidence="2" id="KW-1185">Reference proteome</keyword>
<evidence type="ECO:0000313" key="2">
    <source>
        <dbReference type="Proteomes" id="UP000016761"/>
    </source>
</evidence>
<sequence length="172" mass="19896">MHTFDTVLEHINKVIYKPNQLTITSTKEEQQNLEYAAGTFELINKLTVKTVRFRVAKKTPTKVGQFVTFWEKDSKGINQPFQYDSSPDLLVITTSKDNNTCGQFVFPKNVLLRHNILKSHFTKGKMGIRVYPSWDKPTSSTALKTQSWQLDYFFMVNNKSILPIAKIRALYE</sequence>
<comment type="caution">
    <text evidence="1">The sequence shown here is derived from an EMBL/GenBank/DDBJ whole genome shotgun (WGS) entry which is preliminary data.</text>
</comment>
<dbReference type="InterPro" id="IPR011235">
    <property type="entry name" value="MepB-like"/>
</dbReference>
<dbReference type="Gene3D" id="3.40.1350.140">
    <property type="entry name" value="MepB-like"/>
    <property type="match status" value="1"/>
</dbReference>
<dbReference type="Pfam" id="PF08877">
    <property type="entry name" value="MepB-like"/>
    <property type="match status" value="1"/>
</dbReference>
<evidence type="ECO:0000313" key="1">
    <source>
        <dbReference type="EMBL" id="ERL54648.1"/>
    </source>
</evidence>
<dbReference type="RefSeq" id="WP_021815407.1">
    <property type="nucleotide sequence ID" value="NZ_AUSW01000035.1"/>
</dbReference>